<feature type="domain" description="Bacterial Ig-like" evidence="3">
    <location>
        <begin position="491"/>
        <end position="580"/>
    </location>
</feature>
<feature type="domain" description="Bacterial Ig-like" evidence="3">
    <location>
        <begin position="689"/>
        <end position="766"/>
    </location>
</feature>
<evidence type="ECO:0000259" key="3">
    <source>
        <dbReference type="Pfam" id="PF19077"/>
    </source>
</evidence>
<proteinExistence type="predicted"/>
<feature type="domain" description="Bacterial Ig-like" evidence="3">
    <location>
        <begin position="1803"/>
        <end position="1877"/>
    </location>
</feature>
<protein>
    <submittedName>
        <fullName evidence="4">Group 3 Ig-like protein</fullName>
    </submittedName>
</protein>
<feature type="domain" description="Bacterial Ig-like" evidence="3">
    <location>
        <begin position="1890"/>
        <end position="1964"/>
    </location>
</feature>
<dbReference type="NCBIfam" id="NF033510">
    <property type="entry name" value="Ca_tandemer"/>
    <property type="match status" value="10"/>
</dbReference>
<feature type="domain" description="Bacterial Ig-like" evidence="3">
    <location>
        <begin position="299"/>
        <end position="392"/>
    </location>
</feature>
<feature type="compositionally biased region" description="Low complexity" evidence="1">
    <location>
        <begin position="169"/>
        <end position="190"/>
    </location>
</feature>
<accession>A0AAV3MAL8</accession>
<dbReference type="InterPro" id="IPR041498">
    <property type="entry name" value="Big_6"/>
</dbReference>
<feature type="region of interest" description="Disordered" evidence="1">
    <location>
        <begin position="1503"/>
        <end position="1525"/>
    </location>
</feature>
<name>A0AAV3MAL8_9GAMM</name>
<dbReference type="Gene3D" id="2.60.40.10">
    <property type="entry name" value="Immunoglobulins"/>
    <property type="match status" value="15"/>
</dbReference>
<dbReference type="InterPro" id="IPR013783">
    <property type="entry name" value="Ig-like_fold"/>
</dbReference>
<feature type="compositionally biased region" description="Polar residues" evidence="1">
    <location>
        <begin position="1507"/>
        <end position="1520"/>
    </location>
</feature>
<dbReference type="Pfam" id="PF19077">
    <property type="entry name" value="Big_13"/>
    <property type="match status" value="12"/>
</dbReference>
<evidence type="ECO:0000313" key="4">
    <source>
        <dbReference type="EMBL" id="EUD12730.1"/>
    </source>
</evidence>
<feature type="domain" description="Bacterial Ig-like" evidence="3">
    <location>
        <begin position="1716"/>
        <end position="1790"/>
    </location>
</feature>
<sequence>MNSNNINTIQVKNFKVQGLDLIITTPDGKTEILKNGLSDVILGDVVLSTEQGVVLTQDEILSSISMNVGADAVYIKEQFVSDTVEVDAVEQKKQNNEEGDAELRFEETLAELQQKNKALSETVRTLESSNEEKKEQLSSSLTKLNQAKNELNQKTKAEDTKIDITKNDLSSPASSIIPSPSTPLSSTPSSVNKAKDVVMPLKTNIFIQGRLDDTTNSDISSVQITKVNTPTFIGKVSLDATAYLEIAGKKYPINADQEGNWSLSINTALPDDAYEYQLVASRADDKPVIVEGNIIIDTTLPEVTVHLASYSDSGVDNDAITHQTLPTFMGKTEPKSVITLVIAGQHLSTAANERGEWRITVAQALPEGELTYQVTAVDKADNSQTIHGVVTIKTTLPDATTYLENTDNFITNKAMPVLLGQTDAQAVVTINLAGQIYTTKADDQGHWSFAVPEALHDGHHLFLVTVTDIAGNQASFTENMHIDTAHPSSHATLSTDTDSGLIGDQLTNHTKPTLIGKTKPHATVTIHFENQDYPVTADTAGEWTWSIPQVLANGIYDYQITVNDLAGNTSTDKGSLTVDTQVELTAKLDTTSQSEHAVDGITTNLIRPQISGTSEPKSKITAEFKGTTKTAYTDENGHWSLTFDTNAAVGKENNYRIIAEDLAGNKTTIEQQFTFVPLGNGASEAPLPTLSVMLDERSDSGVKEDYITNINILSFKGLATKGAKVSFDIGGKRYETTADHTTGKWEIKTETLQDGNNRYIVTATHPINGRSLDVQGSVFIDSMLPISTIELTSETDTGTKGNFITSHHKPVFTGQGEVGCQVTLTLNNETIKTTTDKHGQWSLQLSKELPKDFIGNYQIIITDAAGNVYEKTSQLVIESHAPYLSEISLDVPWKAGKFDGAKSTNDLTPDFSGEASPNSTLKFEFERVHGGKSHKFSFPITNIDEKGHWTFSIPEGTLVKDSGYLLNNITVIATSPAGHVSQKVFDKVGMQVKDSVLHVTSQVAAISSSTGMDDNYLSVSRSPKLKGTISGSADRDELRGVIKIAGKSYGLTLSNGRKNWEVQLPDTLQLPKGDTPFTLEFSDIYGSTRTYSSYVTVSDFKIWLDPDTDTGTTGNHYTSHQKPAYKGKVELGAMLYAKIDGKSYPVDMNANGEWRFEVPIHGEGAYPVAFMEENSGLTIGQVTLNILTTAPKFDDFYIKSSELHSGTKVANNSNAGLRITYTGNIDYYMIEVNGKIYKHTTKLKEFNGKETMIGESIRLPNGIYPAKITAFDMAGNKTEHELELKVLSGAERDIPPKVEFELNGKQFTSAENSKLMFNSDALSLTGKTTSASHIEIKDANGKVIGSTQADNGGNWRISLPKTSIPFNLKQDEEIKFTVTAQDLIGRETHLNFNLVYDIQPPEITAELEDVLSLGHQTNDNTPTLSGQTKANATVTIIIDGKTHQVTADTAGHWLFTLPDDNALKDGHYDYQITATDILGQVSTQSLSGSVQIKTAPLVEVGLDSDSDSGVQNDNITNTQKPKLRGMTEPNADVRVIFDNQLAQPYQTKSDQNGHWFIEVTSELAEGHHDYIVTVNDVKQGIRGEMAGEFTIDLTAPTELTAGVWHESEQVIKNTVLTNSATPTFKGQSEPFALVILSISKVGSHTIDISQTVRTDENGSWVLTLPISCALGDGQYVYRVAVEDSAGNLGEANTEQTGVITVDTQAPTLAEDTPLTLTNLAQPRFSGETEAGLTVTLEIEGKQYHSTADQHGKWQIQVGDVLSEGDHDYQLTVADAAGNHTEQRGSLTVDTQAPTLAEDTPLTLTNLAQPRFSGETEAGLTVTLEIDGKHYHNTADQDGKWQIQVEQPLSDGKHDYQLTVVDAAGNHTEQHGSLTVDTQAPTLAEDTPLTLTNLAQPRFSGETEAGLTVTLEIDGKHYHNTADQDGKWQIQVEQPLSEGIHDYQLTVVDAAGNHTEQHGSLTVDTQKTPSGVNQPPAKDNVMDAIPLDMVSMPEEQDNYF</sequence>
<dbReference type="InterPro" id="IPR044016">
    <property type="entry name" value="Big_13"/>
</dbReference>
<feature type="region of interest" description="Disordered" evidence="1">
    <location>
        <begin position="1955"/>
        <end position="1979"/>
    </location>
</feature>
<feature type="compositionally biased region" description="Basic and acidic residues" evidence="1">
    <location>
        <begin position="151"/>
        <end position="166"/>
    </location>
</feature>
<evidence type="ECO:0000256" key="1">
    <source>
        <dbReference type="SAM" id="MobiDB-lite"/>
    </source>
</evidence>
<evidence type="ECO:0000259" key="2">
    <source>
        <dbReference type="Pfam" id="PF17936"/>
    </source>
</evidence>
<feature type="domain" description="Bacterial Ig-like" evidence="3">
    <location>
        <begin position="211"/>
        <end position="280"/>
    </location>
</feature>
<feature type="compositionally biased region" description="Polar residues" evidence="1">
    <location>
        <begin position="137"/>
        <end position="150"/>
    </location>
</feature>
<feature type="domain" description="Bacterial Ig-like" evidence="3">
    <location>
        <begin position="1496"/>
        <end position="1592"/>
    </location>
</feature>
<feature type="domain" description="Bacterial Ig-like" evidence="3">
    <location>
        <begin position="1415"/>
        <end position="1488"/>
    </location>
</feature>
<feature type="domain" description="Bacterial Ig-like" evidence="3">
    <location>
        <begin position="785"/>
        <end position="876"/>
    </location>
</feature>
<dbReference type="EMBL" id="JALD01000005">
    <property type="protein sequence ID" value="EUD12730.1"/>
    <property type="molecule type" value="Genomic_DNA"/>
</dbReference>
<comment type="caution">
    <text evidence="4">The sequence shown here is derived from an EMBL/GenBank/DDBJ whole genome shotgun (WGS) entry which is preliminary data.</text>
</comment>
<gene>
    <name evidence="4" type="ORF">HMPREF1563_2380</name>
</gene>
<dbReference type="Proteomes" id="UP000022311">
    <property type="component" value="Unassembled WGS sequence"/>
</dbReference>
<feature type="domain" description="Bacterial Ig-like" evidence="3">
    <location>
        <begin position="406"/>
        <end position="484"/>
    </location>
</feature>
<dbReference type="RefSeq" id="WP_036959849.1">
    <property type="nucleotide sequence ID" value="NZ_JALD01000005.1"/>
</dbReference>
<reference evidence="4 5" key="1">
    <citation type="submission" date="2014-01" db="EMBL/GenBank/DDBJ databases">
        <authorList>
            <person name="Durkin A.S."/>
            <person name="McCorrison J."/>
            <person name="Torralba M."/>
            <person name="Gillis M."/>
            <person name="Haft D.H."/>
            <person name="Methe B."/>
            <person name="Sutton G."/>
            <person name="Nelson K.E."/>
        </authorList>
    </citation>
    <scope>NUCLEOTIDE SEQUENCE [LARGE SCALE GENOMIC DNA]</scope>
    <source>
        <strain evidence="4 5">205/92</strain>
    </source>
</reference>
<feature type="domain" description="Bacterial Ig-like" evidence="3">
    <location>
        <begin position="1615"/>
        <end position="1703"/>
    </location>
</feature>
<evidence type="ECO:0000313" key="5">
    <source>
        <dbReference type="Proteomes" id="UP000022311"/>
    </source>
</evidence>
<dbReference type="Pfam" id="PF17936">
    <property type="entry name" value="Big_6"/>
    <property type="match status" value="1"/>
</dbReference>
<feature type="compositionally biased region" description="Polar residues" evidence="1">
    <location>
        <begin position="1957"/>
        <end position="1972"/>
    </location>
</feature>
<feature type="region of interest" description="Disordered" evidence="1">
    <location>
        <begin position="124"/>
        <end position="191"/>
    </location>
</feature>
<organism evidence="4 5">
    <name type="scientific">Providencia alcalifaciens 205/92</name>
    <dbReference type="NCBI Taxonomy" id="1256988"/>
    <lineage>
        <taxon>Bacteria</taxon>
        <taxon>Pseudomonadati</taxon>
        <taxon>Pseudomonadota</taxon>
        <taxon>Gammaproteobacteria</taxon>
        <taxon>Enterobacterales</taxon>
        <taxon>Morganellaceae</taxon>
        <taxon>Providencia</taxon>
    </lineage>
</organism>
<feature type="domain" description="Bacterial Ig" evidence="2">
    <location>
        <begin position="1313"/>
        <end position="1386"/>
    </location>
</feature>